<comment type="caution">
    <text evidence="2">The sequence shown here is derived from an EMBL/GenBank/DDBJ whole genome shotgun (WGS) entry which is preliminary data.</text>
</comment>
<accession>A0ABD0K0N4</accession>
<protein>
    <submittedName>
        <fullName evidence="2">Uncharacterized protein</fullName>
    </submittedName>
</protein>
<dbReference type="EMBL" id="JACVVK020000280">
    <property type="protein sequence ID" value="KAK7480512.1"/>
    <property type="molecule type" value="Genomic_DNA"/>
</dbReference>
<sequence length="113" mass="12339">MNLAVISTTEHAISFLSQAKGKDNLSKDYEDSNNLLSSGEEQSKKPEGSDNIIFVLQLQLTTSVILTHVSGNCHSSALRRRYTKDQVQSGRIESVGRAEEENCHPSASVCTIS</sequence>
<dbReference type="AlphaFoldDB" id="A0ABD0K0N4"/>
<evidence type="ECO:0000313" key="3">
    <source>
        <dbReference type="Proteomes" id="UP001519460"/>
    </source>
</evidence>
<reference evidence="2 3" key="1">
    <citation type="journal article" date="2023" name="Sci. Data">
        <title>Genome assembly of the Korean intertidal mud-creeper Batillaria attramentaria.</title>
        <authorList>
            <person name="Patra A.K."/>
            <person name="Ho P.T."/>
            <person name="Jun S."/>
            <person name="Lee S.J."/>
            <person name="Kim Y."/>
            <person name="Won Y.J."/>
        </authorList>
    </citation>
    <scope>NUCLEOTIDE SEQUENCE [LARGE SCALE GENOMIC DNA]</scope>
    <source>
        <strain evidence="2">Wonlab-2016</strain>
    </source>
</reference>
<organism evidence="2 3">
    <name type="scientific">Batillaria attramentaria</name>
    <dbReference type="NCBI Taxonomy" id="370345"/>
    <lineage>
        <taxon>Eukaryota</taxon>
        <taxon>Metazoa</taxon>
        <taxon>Spiralia</taxon>
        <taxon>Lophotrochozoa</taxon>
        <taxon>Mollusca</taxon>
        <taxon>Gastropoda</taxon>
        <taxon>Caenogastropoda</taxon>
        <taxon>Sorbeoconcha</taxon>
        <taxon>Cerithioidea</taxon>
        <taxon>Batillariidae</taxon>
        <taxon>Batillaria</taxon>
    </lineage>
</organism>
<dbReference type="Proteomes" id="UP001519460">
    <property type="component" value="Unassembled WGS sequence"/>
</dbReference>
<gene>
    <name evidence="2" type="ORF">BaRGS_00028246</name>
</gene>
<proteinExistence type="predicted"/>
<evidence type="ECO:0000313" key="2">
    <source>
        <dbReference type="EMBL" id="KAK7480512.1"/>
    </source>
</evidence>
<evidence type="ECO:0000256" key="1">
    <source>
        <dbReference type="SAM" id="MobiDB-lite"/>
    </source>
</evidence>
<feature type="region of interest" description="Disordered" evidence="1">
    <location>
        <begin position="23"/>
        <end position="47"/>
    </location>
</feature>
<keyword evidence="3" id="KW-1185">Reference proteome</keyword>
<name>A0ABD0K0N4_9CAEN</name>